<protein>
    <submittedName>
        <fullName evidence="1">Uncharacterized protein</fullName>
    </submittedName>
</protein>
<organism evidence="1 2">
    <name type="scientific">Shewanella gelidii</name>
    <dbReference type="NCBI Taxonomy" id="1642821"/>
    <lineage>
        <taxon>Bacteria</taxon>
        <taxon>Pseudomonadati</taxon>
        <taxon>Pseudomonadota</taxon>
        <taxon>Gammaproteobacteria</taxon>
        <taxon>Alteromonadales</taxon>
        <taxon>Shewanellaceae</taxon>
        <taxon>Shewanella</taxon>
    </lineage>
</organism>
<evidence type="ECO:0000313" key="1">
    <source>
        <dbReference type="EMBL" id="GGI69656.1"/>
    </source>
</evidence>
<accession>A0A917JKF3</accession>
<dbReference type="RefSeq" id="WP_188917221.1">
    <property type="nucleotide sequence ID" value="NZ_BMPZ01000001.1"/>
</dbReference>
<reference evidence="1" key="1">
    <citation type="journal article" date="2014" name="Int. J. Syst. Evol. Microbiol.">
        <title>Complete genome sequence of Corynebacterium casei LMG S-19264T (=DSM 44701T), isolated from a smear-ripened cheese.</title>
        <authorList>
            <consortium name="US DOE Joint Genome Institute (JGI-PGF)"/>
            <person name="Walter F."/>
            <person name="Albersmeier A."/>
            <person name="Kalinowski J."/>
            <person name="Ruckert C."/>
        </authorList>
    </citation>
    <scope>NUCLEOTIDE SEQUENCE</scope>
    <source>
        <strain evidence="1">JCM 30804</strain>
    </source>
</reference>
<dbReference type="Proteomes" id="UP000613743">
    <property type="component" value="Unassembled WGS sequence"/>
</dbReference>
<dbReference type="AlphaFoldDB" id="A0A917JKF3"/>
<name>A0A917JKF3_9GAMM</name>
<dbReference type="EMBL" id="BMPZ01000001">
    <property type="protein sequence ID" value="GGI69656.1"/>
    <property type="molecule type" value="Genomic_DNA"/>
</dbReference>
<gene>
    <name evidence="1" type="ORF">GCM10009332_03430</name>
</gene>
<evidence type="ECO:0000313" key="2">
    <source>
        <dbReference type="Proteomes" id="UP000613743"/>
    </source>
</evidence>
<proteinExistence type="predicted"/>
<keyword evidence="2" id="KW-1185">Reference proteome</keyword>
<reference evidence="1" key="2">
    <citation type="submission" date="2020-09" db="EMBL/GenBank/DDBJ databases">
        <authorList>
            <person name="Sun Q."/>
            <person name="Ohkuma M."/>
        </authorList>
    </citation>
    <scope>NUCLEOTIDE SEQUENCE</scope>
    <source>
        <strain evidence="1">JCM 30804</strain>
    </source>
</reference>
<comment type="caution">
    <text evidence="1">The sequence shown here is derived from an EMBL/GenBank/DDBJ whole genome shotgun (WGS) entry which is preliminary data.</text>
</comment>
<sequence length="65" mass="7222">MNFFTRSILLLISTVWLAICAKDLYILGIIEHPEIITEHLTILGQTIVALVILRSGLSAKKDPGF</sequence>